<feature type="region of interest" description="Disordered" evidence="1">
    <location>
        <begin position="1"/>
        <end position="39"/>
    </location>
</feature>
<dbReference type="EMBL" id="AE017285">
    <property type="protein sequence ID" value="AAS96680.1"/>
    <property type="molecule type" value="Genomic_DNA"/>
</dbReference>
<reference evidence="2 3" key="1">
    <citation type="journal article" date="2004" name="Nat. Biotechnol.">
        <title>The genome sequence of the anaerobic, sulfate-reducing bacterium Desulfovibrio vulgaris Hildenborough.</title>
        <authorList>
            <person name="Heidelberg J.F."/>
            <person name="Seshadri R."/>
            <person name="Haveman S.A."/>
            <person name="Hemme C.L."/>
            <person name="Paulsen I.T."/>
            <person name="Kolonay J.F."/>
            <person name="Eisen J.A."/>
            <person name="Ward N."/>
            <person name="Methe B."/>
            <person name="Brinkac L.M."/>
            <person name="Daugherty S.C."/>
            <person name="Deboy R.T."/>
            <person name="Dodson R.J."/>
            <person name="Durkin A.S."/>
            <person name="Madupu R."/>
            <person name="Nelson W.C."/>
            <person name="Sullivan S.A."/>
            <person name="Fouts D."/>
            <person name="Haft D.H."/>
            <person name="Selengut J."/>
            <person name="Peterson J.D."/>
            <person name="Davidsen T.M."/>
            <person name="Zafar N."/>
            <person name="Zhou L."/>
            <person name="Radune D."/>
            <person name="Dimitrov G."/>
            <person name="Hance M."/>
            <person name="Tran K."/>
            <person name="Khouri H."/>
            <person name="Gill J."/>
            <person name="Utterback T.R."/>
            <person name="Feldblyum T.V."/>
            <person name="Wall J.D."/>
            <person name="Voordouw G."/>
            <person name="Fraser C.M."/>
        </authorList>
    </citation>
    <scope>NUCLEOTIDE SEQUENCE [LARGE SCALE GENOMIC DNA]</scope>
    <source>
        <strain evidence="3">ATCC 29579 / DSM 644 / NCIMB 8303 / VKM B-1760 / Hildenborough</strain>
    </source>
</reference>
<dbReference type="PaxDb" id="882-DVU_2207"/>
<gene>
    <name evidence="2" type="ordered locus">DVU_2207</name>
</gene>
<dbReference type="AlphaFoldDB" id="Q729Z0"/>
<proteinExistence type="predicted"/>
<keyword evidence="3" id="KW-1185">Reference proteome</keyword>
<accession>Q729Z0</accession>
<evidence type="ECO:0000313" key="3">
    <source>
        <dbReference type="Proteomes" id="UP000002194"/>
    </source>
</evidence>
<dbReference type="STRING" id="882.DVU_2207"/>
<dbReference type="HOGENOM" id="CLU_2989325_0_0_7"/>
<dbReference type="KEGG" id="dvu:DVU_2207"/>
<sequence length="57" mass="6080">MSGKGHGGLADGGHRHDGGAPLSVRLLQRLPGGHSGRSGGVLRRCWRDWLDSFFAVQ</sequence>
<evidence type="ECO:0000256" key="1">
    <source>
        <dbReference type="SAM" id="MobiDB-lite"/>
    </source>
</evidence>
<protein>
    <submittedName>
        <fullName evidence="2">Uncharacterized protein</fullName>
    </submittedName>
</protein>
<feature type="compositionally biased region" description="Gly residues" evidence="1">
    <location>
        <begin position="1"/>
        <end position="11"/>
    </location>
</feature>
<organism evidence="2 3">
    <name type="scientific">Nitratidesulfovibrio vulgaris (strain ATCC 29579 / DSM 644 / CCUG 34227 / NCIMB 8303 / VKM B-1760 / Hildenborough)</name>
    <name type="common">Desulfovibrio vulgaris</name>
    <dbReference type="NCBI Taxonomy" id="882"/>
    <lineage>
        <taxon>Bacteria</taxon>
        <taxon>Pseudomonadati</taxon>
        <taxon>Thermodesulfobacteriota</taxon>
        <taxon>Desulfovibrionia</taxon>
        <taxon>Desulfovibrionales</taxon>
        <taxon>Desulfovibrionaceae</taxon>
        <taxon>Nitratidesulfovibrio</taxon>
    </lineage>
</organism>
<dbReference type="EnsemblBacteria" id="AAS96680">
    <property type="protein sequence ID" value="AAS96680"/>
    <property type="gene ID" value="DVU_2207"/>
</dbReference>
<name>Q729Z0_NITV2</name>
<dbReference type="Proteomes" id="UP000002194">
    <property type="component" value="Chromosome"/>
</dbReference>
<evidence type="ECO:0000313" key="2">
    <source>
        <dbReference type="EMBL" id="AAS96680.1"/>
    </source>
</evidence>